<dbReference type="GO" id="GO:0070973">
    <property type="term" value="P:protein localization to endoplasmic reticulum exit site"/>
    <property type="evidence" value="ECO:0007669"/>
    <property type="project" value="TreeGrafter"/>
</dbReference>
<feature type="non-terminal residue" evidence="2">
    <location>
        <position position="113"/>
    </location>
</feature>
<dbReference type="PANTHER" id="PTHR13402">
    <property type="entry name" value="RGPR-RELATED"/>
    <property type="match status" value="1"/>
</dbReference>
<dbReference type="GO" id="GO:0007030">
    <property type="term" value="P:Golgi organization"/>
    <property type="evidence" value="ECO:0007669"/>
    <property type="project" value="TreeGrafter"/>
</dbReference>
<dbReference type="Proteomes" id="UP001432322">
    <property type="component" value="Unassembled WGS sequence"/>
</dbReference>
<dbReference type="GO" id="GO:0070971">
    <property type="term" value="C:endoplasmic reticulum exit site"/>
    <property type="evidence" value="ECO:0007669"/>
    <property type="project" value="TreeGrafter"/>
</dbReference>
<dbReference type="EMBL" id="BTSY01000007">
    <property type="protein sequence ID" value="GMT36468.1"/>
    <property type="molecule type" value="Genomic_DNA"/>
</dbReference>
<organism evidence="2 3">
    <name type="scientific">Pristionchus fissidentatus</name>
    <dbReference type="NCBI Taxonomy" id="1538716"/>
    <lineage>
        <taxon>Eukaryota</taxon>
        <taxon>Metazoa</taxon>
        <taxon>Ecdysozoa</taxon>
        <taxon>Nematoda</taxon>
        <taxon>Chromadorea</taxon>
        <taxon>Rhabditida</taxon>
        <taxon>Rhabditina</taxon>
        <taxon>Diplogasteromorpha</taxon>
        <taxon>Diplogasteroidea</taxon>
        <taxon>Neodiplogasteridae</taxon>
        <taxon>Pristionchus</taxon>
    </lineage>
</organism>
<comment type="caution">
    <text evidence="2">The sequence shown here is derived from an EMBL/GenBank/DDBJ whole genome shotgun (WGS) entry which is preliminary data.</text>
</comment>
<dbReference type="PANTHER" id="PTHR13402:SF6">
    <property type="entry name" value="SECRETORY 16, ISOFORM I"/>
    <property type="match status" value="1"/>
</dbReference>
<keyword evidence="3" id="KW-1185">Reference proteome</keyword>
<dbReference type="GO" id="GO:0012507">
    <property type="term" value="C:ER to Golgi transport vesicle membrane"/>
    <property type="evidence" value="ECO:0007669"/>
    <property type="project" value="TreeGrafter"/>
</dbReference>
<feature type="non-terminal residue" evidence="2">
    <location>
        <position position="1"/>
    </location>
</feature>
<evidence type="ECO:0000313" key="3">
    <source>
        <dbReference type="Proteomes" id="UP001432322"/>
    </source>
</evidence>
<accession>A0AAV5WYQ8</accession>
<gene>
    <name evidence="2" type="ORF">PFISCL1PPCAC_27765</name>
</gene>
<evidence type="ECO:0000313" key="2">
    <source>
        <dbReference type="EMBL" id="GMT36468.1"/>
    </source>
</evidence>
<reference evidence="2" key="1">
    <citation type="submission" date="2023-10" db="EMBL/GenBank/DDBJ databases">
        <title>Genome assembly of Pristionchus species.</title>
        <authorList>
            <person name="Yoshida K."/>
            <person name="Sommer R.J."/>
        </authorList>
    </citation>
    <scope>NUCLEOTIDE SEQUENCE</scope>
    <source>
        <strain evidence="2">RS5133</strain>
    </source>
</reference>
<protein>
    <submittedName>
        <fullName evidence="2">Uncharacterized protein</fullName>
    </submittedName>
</protein>
<feature type="region of interest" description="Disordered" evidence="1">
    <location>
        <begin position="59"/>
        <end position="91"/>
    </location>
</feature>
<name>A0AAV5WYQ8_9BILA</name>
<dbReference type="AlphaFoldDB" id="A0AAV5WYQ8"/>
<proteinExistence type="predicted"/>
<evidence type="ECO:0000256" key="1">
    <source>
        <dbReference type="SAM" id="MobiDB-lite"/>
    </source>
</evidence>
<sequence>SSAASSFSQKSKGSNVGVLGWFANTLRKAIPSSDQMILPDDSKKTIYYDERLGRYVGEGVEEETAPPPPPLMRGVGEGTSGGGGLMAARTNGGSRYFNPLNNVSSTSSVGPSA</sequence>
<feature type="compositionally biased region" description="Gly residues" evidence="1">
    <location>
        <begin position="75"/>
        <end position="85"/>
    </location>
</feature>